<feature type="coiled-coil region" evidence="1">
    <location>
        <begin position="439"/>
        <end position="481"/>
    </location>
</feature>
<dbReference type="RefSeq" id="WP_033092239.1">
    <property type="nucleotide sequence ID" value="NZ_JQED01000005.1"/>
</dbReference>
<evidence type="ECO:0000313" key="4">
    <source>
        <dbReference type="Proteomes" id="UP000029843"/>
    </source>
</evidence>
<sequence>MLEKIIKIENIKQWQHKGGLNQSFDKLNLIYGRNGSGKSTLCKLFNFINEDNKPSIEALKPIESNGNQNLTLRIGGSNVTLNALQATHRFQVFNQEFIDNNLYISNAKDRSQLANYYEFSLGSVSVQKEQQIEQFKAEIDTLTSQLSPITTRLTTKFLSKTPTQIRKIKATPNADEEITKLESQIQDLKSVEHFNKRRTLSQLSFDKPELDTSVFTLNIESLSKEAQEKVDEHITKNLKEQNKQWIETGTKLITDSGNCPFCSQPLSDSSVFGLYQEFINESYLTASDNFEKQSGELESSVLDIGIKLETLAKLVETNNEIINEWLDRIDPIPLNFDFSEQQKRTTSLSLECSTLIKNKQKDLLSITDLIKFNEIFDQIFHGLDFTEYNKAVADFNTSITSFISGLATGSTQPLQSQIDTINETKLRFTNDVVDDLANHKTLSDDKSAKTKKVKKLREEINQEQEDNIKVHKDSINEILKNFHSMIRLKELGKDNKGKGGSTRLKYVITFIGKELSVENENENRHIFEHVLSLGDRSALALAFFLSRFSRTNDDNSIIILDDPMSSLDSYRKDATIIQIEKLVNNNYQTIVLSHDAFFLSDIYKHSILSQHAKCFEIEVSYKDSNPLAPDSTKYISSKLVDKANYDSYVLHSYHKEYNKLWDFVSVGSESEKVEVARSIRPILEAHLRFLYPKDFDENIWLGGMITMFREETDNNSHFFDTNGRIDSIAKINEFSKDYHHADGFDTKIQELDFQTVQSYAKETLQFITGL</sequence>
<dbReference type="Gene3D" id="3.40.50.300">
    <property type="entry name" value="P-loop containing nucleotide triphosphate hydrolases"/>
    <property type="match status" value="2"/>
</dbReference>
<dbReference type="EMBL" id="JQED01000005">
    <property type="protein sequence ID" value="KGJ94242.1"/>
    <property type="molecule type" value="Genomic_DNA"/>
</dbReference>
<dbReference type="AlphaFoldDB" id="A0A099KWK9"/>
<dbReference type="InterPro" id="IPR026866">
    <property type="entry name" value="CR006_AAA"/>
</dbReference>
<dbReference type="PATRIC" id="fig|28229.4.peg.433"/>
<accession>A0A099KWK9</accession>
<organism evidence="3 4">
    <name type="scientific">Colwellia psychrerythraea</name>
    <name type="common">Vibrio psychroerythus</name>
    <dbReference type="NCBI Taxonomy" id="28229"/>
    <lineage>
        <taxon>Bacteria</taxon>
        <taxon>Pseudomonadati</taxon>
        <taxon>Pseudomonadota</taxon>
        <taxon>Gammaproteobacteria</taxon>
        <taxon>Alteromonadales</taxon>
        <taxon>Colwelliaceae</taxon>
        <taxon>Colwellia</taxon>
    </lineage>
</organism>
<dbReference type="GO" id="GO:0000731">
    <property type="term" value="P:DNA synthesis involved in DNA repair"/>
    <property type="evidence" value="ECO:0007669"/>
    <property type="project" value="TreeGrafter"/>
</dbReference>
<reference evidence="3 4" key="1">
    <citation type="submission" date="2014-08" db="EMBL/GenBank/DDBJ databases">
        <title>Genomic and Phenotypic Diversity of Colwellia psychrerythraea strains from Disparate Marine Basins.</title>
        <authorList>
            <person name="Techtmann S.M."/>
            <person name="Stelling S.C."/>
            <person name="Utturkar S.M."/>
            <person name="Alshibli N."/>
            <person name="Harris A."/>
            <person name="Brown S.D."/>
            <person name="Hazen T.C."/>
        </authorList>
    </citation>
    <scope>NUCLEOTIDE SEQUENCE [LARGE SCALE GENOMIC DNA]</scope>
    <source>
        <strain evidence="3 4">ND2E</strain>
    </source>
</reference>
<proteinExistence type="predicted"/>
<evidence type="ECO:0000313" key="3">
    <source>
        <dbReference type="EMBL" id="KGJ94242.1"/>
    </source>
</evidence>
<feature type="domain" description="Protein CR006 P-loop" evidence="2">
    <location>
        <begin position="156"/>
        <end position="762"/>
    </location>
</feature>
<dbReference type="SUPFAM" id="SSF52540">
    <property type="entry name" value="P-loop containing nucleoside triphosphate hydrolases"/>
    <property type="match status" value="2"/>
</dbReference>
<dbReference type="Proteomes" id="UP000029843">
    <property type="component" value="Unassembled WGS sequence"/>
</dbReference>
<comment type="caution">
    <text evidence="3">The sequence shown here is derived from an EMBL/GenBank/DDBJ whole genome shotgun (WGS) entry which is preliminary data.</text>
</comment>
<dbReference type="Pfam" id="PF13166">
    <property type="entry name" value="AAA_13"/>
    <property type="match status" value="2"/>
</dbReference>
<evidence type="ECO:0000259" key="2">
    <source>
        <dbReference type="Pfam" id="PF13166"/>
    </source>
</evidence>
<keyword evidence="1" id="KW-0175">Coiled coil</keyword>
<dbReference type="OrthoDB" id="9789562at2"/>
<evidence type="ECO:0000256" key="1">
    <source>
        <dbReference type="SAM" id="Coils"/>
    </source>
</evidence>
<dbReference type="GO" id="GO:0006302">
    <property type="term" value="P:double-strand break repair"/>
    <property type="evidence" value="ECO:0007669"/>
    <property type="project" value="TreeGrafter"/>
</dbReference>
<dbReference type="PANTHER" id="PTHR32182">
    <property type="entry name" value="DNA REPLICATION AND REPAIR PROTEIN RECF"/>
    <property type="match status" value="1"/>
</dbReference>
<dbReference type="InterPro" id="IPR027417">
    <property type="entry name" value="P-loop_NTPase"/>
</dbReference>
<gene>
    <name evidence="3" type="ORF">ND2E_1431</name>
</gene>
<name>A0A099KWK9_COLPS</name>
<dbReference type="PANTHER" id="PTHR32182:SF0">
    <property type="entry name" value="DNA REPLICATION AND REPAIR PROTEIN RECF"/>
    <property type="match status" value="1"/>
</dbReference>
<protein>
    <submittedName>
        <fullName evidence="3">Putative chromosomal cassette SCCmec type IVc protein</fullName>
    </submittedName>
</protein>
<feature type="domain" description="Protein CR006 P-loop" evidence="2">
    <location>
        <begin position="21"/>
        <end position="148"/>
    </location>
</feature>